<dbReference type="STRING" id="431595.K3X3C5"/>
<dbReference type="EnsemblProtists" id="PYU1_T011724">
    <property type="protein sequence ID" value="PYU1_T011724"/>
    <property type="gene ID" value="PYU1_G011698"/>
</dbReference>
<reference evidence="1" key="3">
    <citation type="submission" date="2015-02" db="UniProtKB">
        <authorList>
            <consortium name="EnsemblProtists"/>
        </authorList>
    </citation>
    <scope>IDENTIFICATION</scope>
    <source>
        <strain evidence="1">DAOM BR144</strain>
    </source>
</reference>
<dbReference type="InParanoid" id="K3X3C5"/>
<dbReference type="Proteomes" id="UP000019132">
    <property type="component" value="Unassembled WGS sequence"/>
</dbReference>
<sequence>MVLTKSEKKVCISTFLAILSEADEAQPERVRSSGARKRFHYYVPFVGRLCKSTFLNCFEVSASTVSSYKTQIRSGLLISRALDNVAAE</sequence>
<name>K3X3C5_GLOUD</name>
<accession>K3X3C5</accession>
<proteinExistence type="predicted"/>
<dbReference type="VEuPathDB" id="FungiDB:PYU1_G011698"/>
<evidence type="ECO:0000313" key="2">
    <source>
        <dbReference type="Proteomes" id="UP000019132"/>
    </source>
</evidence>
<dbReference type="HOGENOM" id="CLU_2473906_0_0_1"/>
<keyword evidence="2" id="KW-1185">Reference proteome</keyword>
<reference evidence="2" key="2">
    <citation type="submission" date="2010-04" db="EMBL/GenBank/DDBJ databases">
        <authorList>
            <person name="Buell R."/>
            <person name="Hamilton J."/>
            <person name="Hostetler J."/>
        </authorList>
    </citation>
    <scope>NUCLEOTIDE SEQUENCE [LARGE SCALE GENOMIC DNA]</scope>
    <source>
        <strain evidence="2">DAOM:BR144</strain>
    </source>
</reference>
<dbReference type="AlphaFoldDB" id="K3X3C5"/>
<reference evidence="2" key="1">
    <citation type="journal article" date="2010" name="Genome Biol.">
        <title>Genome sequence of the necrotrophic plant pathogen Pythium ultimum reveals original pathogenicity mechanisms and effector repertoire.</title>
        <authorList>
            <person name="Levesque C.A."/>
            <person name="Brouwer H."/>
            <person name="Cano L."/>
            <person name="Hamilton J.P."/>
            <person name="Holt C."/>
            <person name="Huitema E."/>
            <person name="Raffaele S."/>
            <person name="Robideau G.P."/>
            <person name="Thines M."/>
            <person name="Win J."/>
            <person name="Zerillo M.M."/>
            <person name="Beakes G.W."/>
            <person name="Boore J.L."/>
            <person name="Busam D."/>
            <person name="Dumas B."/>
            <person name="Ferriera S."/>
            <person name="Fuerstenberg S.I."/>
            <person name="Gachon C.M."/>
            <person name="Gaulin E."/>
            <person name="Govers F."/>
            <person name="Grenville-Briggs L."/>
            <person name="Horner N."/>
            <person name="Hostetler J."/>
            <person name="Jiang R.H."/>
            <person name="Johnson J."/>
            <person name="Krajaejun T."/>
            <person name="Lin H."/>
            <person name="Meijer H.J."/>
            <person name="Moore B."/>
            <person name="Morris P."/>
            <person name="Phuntmart V."/>
            <person name="Puiu D."/>
            <person name="Shetty J."/>
            <person name="Stajich J.E."/>
            <person name="Tripathy S."/>
            <person name="Wawra S."/>
            <person name="van West P."/>
            <person name="Whitty B.R."/>
            <person name="Coutinho P.M."/>
            <person name="Henrissat B."/>
            <person name="Martin F."/>
            <person name="Thomas P.D."/>
            <person name="Tyler B.M."/>
            <person name="De Vries R.P."/>
            <person name="Kamoun S."/>
            <person name="Yandell M."/>
            <person name="Tisserat N."/>
            <person name="Buell C.R."/>
        </authorList>
    </citation>
    <scope>NUCLEOTIDE SEQUENCE</scope>
    <source>
        <strain evidence="2">DAOM:BR144</strain>
    </source>
</reference>
<evidence type="ECO:0000313" key="1">
    <source>
        <dbReference type="EnsemblProtists" id="PYU1_T011724"/>
    </source>
</evidence>
<organism evidence="1 2">
    <name type="scientific">Globisporangium ultimum (strain ATCC 200006 / CBS 805.95 / DAOM BR144)</name>
    <name type="common">Pythium ultimum</name>
    <dbReference type="NCBI Taxonomy" id="431595"/>
    <lineage>
        <taxon>Eukaryota</taxon>
        <taxon>Sar</taxon>
        <taxon>Stramenopiles</taxon>
        <taxon>Oomycota</taxon>
        <taxon>Peronosporomycetes</taxon>
        <taxon>Pythiales</taxon>
        <taxon>Pythiaceae</taxon>
        <taxon>Globisporangium</taxon>
    </lineage>
</organism>
<dbReference type="EMBL" id="GL376611">
    <property type="status" value="NOT_ANNOTATED_CDS"/>
    <property type="molecule type" value="Genomic_DNA"/>
</dbReference>
<protein>
    <submittedName>
        <fullName evidence="1">Uncharacterized protein</fullName>
    </submittedName>
</protein>